<keyword evidence="2" id="KW-1185">Reference proteome</keyword>
<proteinExistence type="predicted"/>
<comment type="caution">
    <text evidence="1">The sequence shown here is derived from an EMBL/GenBank/DDBJ whole genome shotgun (WGS) entry which is preliminary data.</text>
</comment>
<name>A0AAV4AN41_9GAST</name>
<dbReference type="EMBL" id="BLXT01003909">
    <property type="protein sequence ID" value="GFO07779.1"/>
    <property type="molecule type" value="Genomic_DNA"/>
</dbReference>
<accession>A0AAV4AN41</accession>
<dbReference type="InterPro" id="IPR012337">
    <property type="entry name" value="RNaseH-like_sf"/>
</dbReference>
<evidence type="ECO:0000313" key="2">
    <source>
        <dbReference type="Proteomes" id="UP000735302"/>
    </source>
</evidence>
<dbReference type="SUPFAM" id="SSF53098">
    <property type="entry name" value="Ribonuclease H-like"/>
    <property type="match status" value="1"/>
</dbReference>
<reference evidence="1 2" key="1">
    <citation type="journal article" date="2021" name="Elife">
        <title>Chloroplast acquisition without the gene transfer in kleptoplastic sea slugs, Plakobranchus ocellatus.</title>
        <authorList>
            <person name="Maeda T."/>
            <person name="Takahashi S."/>
            <person name="Yoshida T."/>
            <person name="Shimamura S."/>
            <person name="Takaki Y."/>
            <person name="Nagai Y."/>
            <person name="Toyoda A."/>
            <person name="Suzuki Y."/>
            <person name="Arimoto A."/>
            <person name="Ishii H."/>
            <person name="Satoh N."/>
            <person name="Nishiyama T."/>
            <person name="Hasebe M."/>
            <person name="Maruyama T."/>
            <person name="Minagawa J."/>
            <person name="Obokata J."/>
            <person name="Shigenobu S."/>
        </authorList>
    </citation>
    <scope>NUCLEOTIDE SEQUENCE [LARGE SCALE GENOMIC DNA]</scope>
</reference>
<evidence type="ECO:0000313" key="1">
    <source>
        <dbReference type="EMBL" id="GFO07779.1"/>
    </source>
</evidence>
<protein>
    <recommendedName>
        <fullName evidence="3">RNase H type-1 domain-containing protein</fullName>
    </recommendedName>
</protein>
<dbReference type="Proteomes" id="UP000735302">
    <property type="component" value="Unassembled WGS sequence"/>
</dbReference>
<organism evidence="1 2">
    <name type="scientific">Plakobranchus ocellatus</name>
    <dbReference type="NCBI Taxonomy" id="259542"/>
    <lineage>
        <taxon>Eukaryota</taxon>
        <taxon>Metazoa</taxon>
        <taxon>Spiralia</taxon>
        <taxon>Lophotrochozoa</taxon>
        <taxon>Mollusca</taxon>
        <taxon>Gastropoda</taxon>
        <taxon>Heterobranchia</taxon>
        <taxon>Euthyneura</taxon>
        <taxon>Panpulmonata</taxon>
        <taxon>Sacoglossa</taxon>
        <taxon>Placobranchoidea</taxon>
        <taxon>Plakobranchidae</taxon>
        <taxon>Plakobranchus</taxon>
    </lineage>
</organism>
<evidence type="ECO:0008006" key="3">
    <source>
        <dbReference type="Google" id="ProtNLM"/>
    </source>
</evidence>
<dbReference type="AlphaFoldDB" id="A0AAV4AN41"/>
<sequence>MGRYQEGAALPGVVIFTDCRALVQAFGGSDRESVGGVVLLADFLKKAEGVRTVVQWLSSNVGVMDNEIADRLATRCKSFAQERDTRSSCRTERDMVSLPLVGVVCEGNKKKRFAYFVRVPGIDDRPIGWA</sequence>
<gene>
    <name evidence="1" type="ORF">PoB_003428400</name>
</gene>